<dbReference type="AlphaFoldDB" id="A0AAV2MIN9"/>
<name>A0AAV2MIN9_KNICA</name>
<dbReference type="InterPro" id="IPR036613">
    <property type="entry name" value="MHCII_invariant_trimer_sf"/>
</dbReference>
<accession>A0AAV2MIN9</accession>
<keyword evidence="8" id="KW-1133">Transmembrane helix</keyword>
<keyword evidence="8" id="KW-0472">Membrane</keyword>
<dbReference type="GO" id="GO:0016020">
    <property type="term" value="C:membrane"/>
    <property type="evidence" value="ECO:0007669"/>
    <property type="project" value="InterPro"/>
</dbReference>
<dbReference type="InterPro" id="IPR015386">
    <property type="entry name" value="MHC_II-assoc_invar/CLIP_MHC-bd"/>
</dbReference>
<feature type="compositionally biased region" description="Polar residues" evidence="7">
    <location>
        <begin position="241"/>
        <end position="253"/>
    </location>
</feature>
<dbReference type="GO" id="GO:0042289">
    <property type="term" value="F:MHC class II protein binding"/>
    <property type="evidence" value="ECO:0007669"/>
    <property type="project" value="InterPro"/>
</dbReference>
<dbReference type="Pfam" id="PF00086">
    <property type="entry name" value="Thyroglobulin_1"/>
    <property type="match status" value="1"/>
</dbReference>
<evidence type="ECO:0000256" key="7">
    <source>
        <dbReference type="SAM" id="MobiDB-lite"/>
    </source>
</evidence>
<keyword evidence="8" id="KW-0812">Transmembrane</keyword>
<dbReference type="GO" id="GO:0019882">
    <property type="term" value="P:antigen processing and presentation"/>
    <property type="evidence" value="ECO:0007669"/>
    <property type="project" value="InterPro"/>
</dbReference>
<dbReference type="InterPro" id="IPR000716">
    <property type="entry name" value="Thyroglobulin_1"/>
</dbReference>
<dbReference type="GO" id="GO:0005615">
    <property type="term" value="C:extracellular space"/>
    <property type="evidence" value="ECO:0007669"/>
    <property type="project" value="TreeGrafter"/>
</dbReference>
<dbReference type="PIRSF" id="PIRSF001992">
    <property type="entry name" value="CD74_antigen"/>
    <property type="match status" value="1"/>
</dbReference>
<gene>
    <name evidence="10" type="ORF">KC01_LOCUS39539</name>
</gene>
<evidence type="ECO:0000256" key="2">
    <source>
        <dbReference type="ARBA" id="ARBA00022525"/>
    </source>
</evidence>
<keyword evidence="2" id="KW-0964">Secreted</keyword>
<evidence type="ECO:0000256" key="5">
    <source>
        <dbReference type="PIRSR" id="PIRSR001992-1"/>
    </source>
</evidence>
<proteinExistence type="predicted"/>
<dbReference type="PANTHER" id="PTHR12352">
    <property type="entry name" value="SECRETED MODULAR CALCIUM-BINDING PROTEIN"/>
    <property type="match status" value="1"/>
</dbReference>
<dbReference type="Pfam" id="PF09307">
    <property type="entry name" value="MHC2-interact"/>
    <property type="match status" value="1"/>
</dbReference>
<feature type="region of interest" description="Disordered" evidence="7">
    <location>
        <begin position="218"/>
        <end position="253"/>
    </location>
</feature>
<dbReference type="Proteomes" id="UP001497482">
    <property type="component" value="Chromosome 8"/>
</dbReference>
<dbReference type="GO" id="GO:0006886">
    <property type="term" value="P:intracellular protein transport"/>
    <property type="evidence" value="ECO:0007669"/>
    <property type="project" value="InterPro"/>
</dbReference>
<dbReference type="PROSITE" id="PS00484">
    <property type="entry name" value="THYROGLOBULIN_1_1"/>
    <property type="match status" value="1"/>
</dbReference>
<evidence type="ECO:0000313" key="11">
    <source>
        <dbReference type="Proteomes" id="UP001497482"/>
    </source>
</evidence>
<evidence type="ECO:0000256" key="3">
    <source>
        <dbReference type="ARBA" id="ARBA00022737"/>
    </source>
</evidence>
<dbReference type="InterPro" id="IPR051950">
    <property type="entry name" value="Dev_reg/Prot_inhib"/>
</dbReference>
<protein>
    <recommendedName>
        <fullName evidence="9">Thyroglobulin type-1 domain-containing protein</fullName>
    </recommendedName>
</protein>
<dbReference type="CDD" id="cd00191">
    <property type="entry name" value="TY"/>
    <property type="match status" value="1"/>
</dbReference>
<dbReference type="Gene3D" id="4.10.800.10">
    <property type="entry name" value="Thyroglobulin type-1"/>
    <property type="match status" value="1"/>
</dbReference>
<keyword evidence="3" id="KW-0677">Repeat</keyword>
<dbReference type="InterPro" id="IPR011988">
    <property type="entry name" value="MHC_II-assoc_invariant_trimer"/>
</dbReference>
<feature type="region of interest" description="Disordered" evidence="7">
    <location>
        <begin position="1"/>
        <end position="22"/>
    </location>
</feature>
<reference evidence="10 11" key="1">
    <citation type="submission" date="2024-04" db="EMBL/GenBank/DDBJ databases">
        <authorList>
            <person name="Waldvogel A.-M."/>
            <person name="Schoenle A."/>
        </authorList>
    </citation>
    <scope>NUCLEOTIDE SEQUENCE [LARGE SCALE GENOMIC DNA]</scope>
</reference>
<dbReference type="InterPro" id="IPR043530">
    <property type="entry name" value="CD74_antigen"/>
</dbReference>
<feature type="disulfide bond" evidence="5">
    <location>
        <begin position="208"/>
        <end position="227"/>
    </location>
</feature>
<dbReference type="SUPFAM" id="SSF48305">
    <property type="entry name" value="Class II MHC-associated invariant chain ectoplasmic trimerization domain"/>
    <property type="match status" value="1"/>
</dbReference>
<feature type="disulfide bond" evidence="5 6">
    <location>
        <begin position="199"/>
        <end position="206"/>
    </location>
</feature>
<comment type="subcellular location">
    <subcellularLocation>
        <location evidence="1">Secreted</location>
    </subcellularLocation>
</comment>
<dbReference type="Gene3D" id="1.10.870.10">
    <property type="entry name" value="MHC class II-associated invariant chain, trimerisation domain"/>
    <property type="match status" value="1"/>
</dbReference>
<feature type="domain" description="Thyroglobulin type-1" evidence="9">
    <location>
        <begin position="168"/>
        <end position="227"/>
    </location>
</feature>
<evidence type="ECO:0000256" key="6">
    <source>
        <dbReference type="PROSITE-ProRule" id="PRU00500"/>
    </source>
</evidence>
<evidence type="ECO:0000256" key="1">
    <source>
        <dbReference type="ARBA" id="ARBA00004613"/>
    </source>
</evidence>
<evidence type="ECO:0000259" key="9">
    <source>
        <dbReference type="PROSITE" id="PS51162"/>
    </source>
</evidence>
<feature type="transmembrane region" description="Helical" evidence="8">
    <location>
        <begin position="35"/>
        <end position="56"/>
    </location>
</feature>
<dbReference type="InterPro" id="IPR036857">
    <property type="entry name" value="Thyroglobulin_1_sf"/>
</dbReference>
<evidence type="ECO:0000256" key="8">
    <source>
        <dbReference type="SAM" id="Phobius"/>
    </source>
</evidence>
<keyword evidence="4 5" id="KW-1015">Disulfide bond</keyword>
<dbReference type="GO" id="GO:0070206">
    <property type="term" value="P:protein trimerization"/>
    <property type="evidence" value="ECO:0007669"/>
    <property type="project" value="InterPro"/>
</dbReference>
<comment type="caution">
    <text evidence="6">Lacks conserved residue(s) required for the propagation of feature annotation.</text>
</comment>
<evidence type="ECO:0000313" key="10">
    <source>
        <dbReference type="EMBL" id="CAL1613302.1"/>
    </source>
</evidence>
<dbReference type="SUPFAM" id="SSF57610">
    <property type="entry name" value="Thyroglobulin type-1 domain"/>
    <property type="match status" value="1"/>
</dbReference>
<dbReference type="GO" id="GO:0006955">
    <property type="term" value="P:immune response"/>
    <property type="evidence" value="ECO:0007669"/>
    <property type="project" value="InterPro"/>
</dbReference>
<feature type="disulfide bond" evidence="5">
    <location>
        <begin position="171"/>
        <end position="188"/>
    </location>
</feature>
<dbReference type="Pfam" id="PF08831">
    <property type="entry name" value="MHCassoc_trimer"/>
    <property type="match status" value="1"/>
</dbReference>
<dbReference type="SMART" id="SM00211">
    <property type="entry name" value="TY"/>
    <property type="match status" value="1"/>
</dbReference>
<sequence>METPLIEESQTNSDQDLLQPPATETRGANRHALKIAGITTLVCLLVSCQAFTLYMVMGQRQQIQTLQVSSQIASRQAQIATTRMKIPIDKLPLMNIFEEDILPHLIVEKQLEEFMDFKLPHFKSSFLVNLQNMKQGVNETFWKGFESWLKYWLIFQKAQAPVPHPESMTKCQMEASVQGLLGSFRPECDDQGNYKPLQCWGSTGHCWCVDQDGQTMDSSHTSGRPNCDAGNSFPADETSGDDSTTQDPPVINN</sequence>
<dbReference type="PANTHER" id="PTHR12352:SF3">
    <property type="entry name" value="NIDOGEN-2"/>
    <property type="match status" value="1"/>
</dbReference>
<organism evidence="10 11">
    <name type="scientific">Knipowitschia caucasica</name>
    <name type="common">Caucasian dwarf goby</name>
    <name type="synonym">Pomatoschistus caucasicus</name>
    <dbReference type="NCBI Taxonomy" id="637954"/>
    <lineage>
        <taxon>Eukaryota</taxon>
        <taxon>Metazoa</taxon>
        <taxon>Chordata</taxon>
        <taxon>Craniata</taxon>
        <taxon>Vertebrata</taxon>
        <taxon>Euteleostomi</taxon>
        <taxon>Actinopterygii</taxon>
        <taxon>Neopterygii</taxon>
        <taxon>Teleostei</taxon>
        <taxon>Neoteleostei</taxon>
        <taxon>Acanthomorphata</taxon>
        <taxon>Gobiaria</taxon>
        <taxon>Gobiiformes</taxon>
        <taxon>Gobioidei</taxon>
        <taxon>Gobiidae</taxon>
        <taxon>Gobiinae</taxon>
        <taxon>Knipowitschia</taxon>
    </lineage>
</organism>
<dbReference type="PROSITE" id="PS51162">
    <property type="entry name" value="THYROGLOBULIN_1_2"/>
    <property type="match status" value="1"/>
</dbReference>
<dbReference type="GO" id="GO:0035718">
    <property type="term" value="F:macrophage migration inhibitory factor binding"/>
    <property type="evidence" value="ECO:0007669"/>
    <property type="project" value="InterPro"/>
</dbReference>
<evidence type="ECO:0000256" key="4">
    <source>
        <dbReference type="ARBA" id="ARBA00023157"/>
    </source>
</evidence>
<dbReference type="EMBL" id="OZ035830">
    <property type="protein sequence ID" value="CAL1613302.1"/>
    <property type="molecule type" value="Genomic_DNA"/>
</dbReference>
<keyword evidence="11" id="KW-1185">Reference proteome</keyword>